<organism evidence="5 6">
    <name type="scientific">Carpinus fangiana</name>
    <dbReference type="NCBI Taxonomy" id="176857"/>
    <lineage>
        <taxon>Eukaryota</taxon>
        <taxon>Viridiplantae</taxon>
        <taxon>Streptophyta</taxon>
        <taxon>Embryophyta</taxon>
        <taxon>Tracheophyta</taxon>
        <taxon>Spermatophyta</taxon>
        <taxon>Magnoliopsida</taxon>
        <taxon>eudicotyledons</taxon>
        <taxon>Gunneridae</taxon>
        <taxon>Pentapetalae</taxon>
        <taxon>rosids</taxon>
        <taxon>fabids</taxon>
        <taxon>Fagales</taxon>
        <taxon>Betulaceae</taxon>
        <taxon>Carpinus</taxon>
    </lineage>
</organism>
<feature type="region of interest" description="Disordered" evidence="4">
    <location>
        <begin position="517"/>
        <end position="573"/>
    </location>
</feature>
<comment type="caution">
    <text evidence="5">The sequence shown here is derived from an EMBL/GenBank/DDBJ whole genome shotgun (WGS) entry which is preliminary data.</text>
</comment>
<feature type="repeat" description="WD" evidence="3">
    <location>
        <begin position="181"/>
        <end position="225"/>
    </location>
</feature>
<reference evidence="5 6" key="1">
    <citation type="submission" date="2019-06" db="EMBL/GenBank/DDBJ databases">
        <title>A chromosomal-level reference genome of Carpinus fangiana (Coryloideae, Betulaceae).</title>
        <authorList>
            <person name="Yang X."/>
            <person name="Wang Z."/>
            <person name="Zhang L."/>
            <person name="Hao G."/>
            <person name="Liu J."/>
            <person name="Yang Y."/>
        </authorList>
    </citation>
    <scope>NUCLEOTIDE SEQUENCE [LARGE SCALE GENOMIC DNA]</scope>
    <source>
        <strain evidence="5">Cfa_2016G</strain>
        <tissue evidence="5">Leaf</tissue>
    </source>
</reference>
<sequence>MLTESFIAASSAPPKLASSNSATLKDAGIFFHTLQPQAGLKTSFKKSSAAANCLAVSPTHIFTAQEGKAIVHVYNREKASQEAIASFSERITSIALIDESYLAIGLENGSISIWDTLCGRTITTAPLHLQPVTLVAADSSATFLLTASSDSTVLVWTLADILRLSTSSLQDQHHVEPLNTLTSHRAGITALAIGHSGSGFNVAVSGSKDRTAILWNYATGEQLQTYLLHDAPLALEFDPADRAIFASYADGSVQCINILNDSRSTAPIQPKRSTIWPYPSDSTASPATALSVSYDGTQLLTGHASGKICSWSIADHRLSAEVADYPGAPITNLSFLPPTGFPVCLPKTCVPEQVIKPRVHEPFSGTAGRTTLTWAYTMHAKLNQLQHCAPSRRPRMPRLASRITARDSPFARALHATGFPHDVLAAASEDLANTSLSISAVSSSTAAAAPADDFVALDQAPPRRPPHFTDVNEAMMEELFKLQRERREWMQERAVYRRRRDRKWARRMERMDEDWAKTSGGHIKGLPHNAATEWAERNGQKVERWDEGSELSEDTDLGDEKIRPEDFVGDLDG</sequence>
<dbReference type="InterPro" id="IPR045227">
    <property type="entry name" value="WDR18/Ipi3/RID3"/>
</dbReference>
<proteinExistence type="predicted"/>
<keyword evidence="1 3" id="KW-0853">WD repeat</keyword>
<dbReference type="PROSITE" id="PS50082">
    <property type="entry name" value="WD_REPEATS_2"/>
    <property type="match status" value="2"/>
</dbReference>
<dbReference type="InterPro" id="IPR001680">
    <property type="entry name" value="WD40_rpt"/>
</dbReference>
<evidence type="ECO:0000313" key="6">
    <source>
        <dbReference type="Proteomes" id="UP000327013"/>
    </source>
</evidence>
<dbReference type="GO" id="GO:0120330">
    <property type="term" value="C:rixosome complex"/>
    <property type="evidence" value="ECO:0007669"/>
    <property type="project" value="TreeGrafter"/>
</dbReference>
<dbReference type="Gene3D" id="2.130.10.10">
    <property type="entry name" value="YVTN repeat-like/Quinoprotein amine dehydrogenase"/>
    <property type="match status" value="2"/>
</dbReference>
<dbReference type="GO" id="GO:0005656">
    <property type="term" value="C:nuclear pre-replicative complex"/>
    <property type="evidence" value="ECO:0007669"/>
    <property type="project" value="TreeGrafter"/>
</dbReference>
<dbReference type="SMART" id="SM00320">
    <property type="entry name" value="WD40"/>
    <property type="match status" value="6"/>
</dbReference>
<dbReference type="AlphaFoldDB" id="A0A5N6KWT1"/>
<keyword evidence="2" id="KW-0677">Repeat</keyword>
<dbReference type="Pfam" id="PF00400">
    <property type="entry name" value="WD40"/>
    <property type="match status" value="2"/>
</dbReference>
<gene>
    <name evidence="5" type="ORF">FH972_024003</name>
</gene>
<protein>
    <submittedName>
        <fullName evidence="5">Uncharacterized protein</fullName>
    </submittedName>
</protein>
<evidence type="ECO:0000256" key="1">
    <source>
        <dbReference type="ARBA" id="ARBA00022574"/>
    </source>
</evidence>
<feature type="compositionally biased region" description="Acidic residues" evidence="4">
    <location>
        <begin position="548"/>
        <end position="557"/>
    </location>
</feature>
<dbReference type="OrthoDB" id="6252103at2759"/>
<dbReference type="PANTHER" id="PTHR18763:SF0">
    <property type="entry name" value="WD REPEAT-CONTAINING PROTEIN 18"/>
    <property type="match status" value="1"/>
</dbReference>
<accession>A0A5N6KWT1</accession>
<dbReference type="EMBL" id="VIBQ01000016">
    <property type="protein sequence ID" value="KAB8356420.1"/>
    <property type="molecule type" value="Genomic_DNA"/>
</dbReference>
<dbReference type="GO" id="GO:0006364">
    <property type="term" value="P:rRNA processing"/>
    <property type="evidence" value="ECO:0007669"/>
    <property type="project" value="TreeGrafter"/>
</dbReference>
<dbReference type="InterPro" id="IPR036322">
    <property type="entry name" value="WD40_repeat_dom_sf"/>
</dbReference>
<evidence type="ECO:0000313" key="5">
    <source>
        <dbReference type="EMBL" id="KAB8356420.1"/>
    </source>
</evidence>
<dbReference type="InterPro" id="IPR015943">
    <property type="entry name" value="WD40/YVTN_repeat-like_dom_sf"/>
</dbReference>
<evidence type="ECO:0000256" key="2">
    <source>
        <dbReference type="ARBA" id="ARBA00022737"/>
    </source>
</evidence>
<feature type="repeat" description="WD" evidence="3">
    <location>
        <begin position="125"/>
        <end position="166"/>
    </location>
</feature>
<name>A0A5N6KWT1_9ROSI</name>
<feature type="compositionally biased region" description="Basic and acidic residues" evidence="4">
    <location>
        <begin position="534"/>
        <end position="547"/>
    </location>
</feature>
<dbReference type="PANTHER" id="PTHR18763">
    <property type="entry name" value="WD-REPEAT PROTEIN 18"/>
    <property type="match status" value="1"/>
</dbReference>
<evidence type="ECO:0000256" key="3">
    <source>
        <dbReference type="PROSITE-ProRule" id="PRU00221"/>
    </source>
</evidence>
<keyword evidence="6" id="KW-1185">Reference proteome</keyword>
<evidence type="ECO:0000256" key="4">
    <source>
        <dbReference type="SAM" id="MobiDB-lite"/>
    </source>
</evidence>
<dbReference type="GO" id="GO:0006261">
    <property type="term" value="P:DNA-templated DNA replication"/>
    <property type="evidence" value="ECO:0007669"/>
    <property type="project" value="TreeGrafter"/>
</dbReference>
<dbReference type="SUPFAM" id="SSF50978">
    <property type="entry name" value="WD40 repeat-like"/>
    <property type="match status" value="1"/>
</dbReference>
<dbReference type="Proteomes" id="UP000327013">
    <property type="component" value="Unassembled WGS sequence"/>
</dbReference>